<comment type="subcellular location">
    <subcellularLocation>
        <location evidence="1">Endomembrane system</location>
        <topology evidence="1">Multi-pass membrane protein</topology>
    </subcellularLocation>
    <subcellularLocation>
        <location evidence="6">Membrane</location>
        <topology evidence="6">Multi-pass membrane protein</topology>
    </subcellularLocation>
</comment>
<dbReference type="GO" id="GO:0048039">
    <property type="term" value="F:ubiquinone binding"/>
    <property type="evidence" value="ECO:0007669"/>
    <property type="project" value="TreeGrafter"/>
</dbReference>
<protein>
    <submittedName>
        <fullName evidence="9">NADH dehydrogenase subunit M</fullName>
    </submittedName>
</protein>
<evidence type="ECO:0000313" key="10">
    <source>
        <dbReference type="Proteomes" id="UP000256485"/>
    </source>
</evidence>
<dbReference type="InterPro" id="IPR010227">
    <property type="entry name" value="NADH_Q_OxRdtase_chainM/4"/>
</dbReference>
<evidence type="ECO:0000313" key="9">
    <source>
        <dbReference type="EMBL" id="REF37145.1"/>
    </source>
</evidence>
<keyword evidence="3 6" id="KW-0812">Transmembrane</keyword>
<feature type="transmembrane region" description="Helical" evidence="7">
    <location>
        <begin position="120"/>
        <end position="138"/>
    </location>
</feature>
<evidence type="ECO:0000256" key="3">
    <source>
        <dbReference type="ARBA" id="ARBA00022692"/>
    </source>
</evidence>
<keyword evidence="5 7" id="KW-0472">Membrane</keyword>
<dbReference type="Proteomes" id="UP000256485">
    <property type="component" value="Unassembled WGS sequence"/>
</dbReference>
<evidence type="ECO:0000256" key="6">
    <source>
        <dbReference type="RuleBase" id="RU000320"/>
    </source>
</evidence>
<comment type="similarity">
    <text evidence="2">Belongs to the complex I subunit 4 family.</text>
</comment>
<feature type="transmembrane region" description="Helical" evidence="7">
    <location>
        <begin position="216"/>
        <end position="234"/>
    </location>
</feature>
<proteinExistence type="inferred from homology"/>
<dbReference type="GO" id="GO:0016020">
    <property type="term" value="C:membrane"/>
    <property type="evidence" value="ECO:0007669"/>
    <property type="project" value="UniProtKB-SubCell"/>
</dbReference>
<feature type="transmembrane region" description="Helical" evidence="7">
    <location>
        <begin position="359"/>
        <end position="381"/>
    </location>
</feature>
<feature type="domain" description="NADH:quinone oxidoreductase/Mrp antiporter transmembrane" evidence="8">
    <location>
        <begin position="329"/>
        <end position="451"/>
    </location>
</feature>
<feature type="transmembrane region" description="Helical" evidence="7">
    <location>
        <begin position="333"/>
        <end position="353"/>
    </location>
</feature>
<evidence type="ECO:0000256" key="7">
    <source>
        <dbReference type="SAM" id="Phobius"/>
    </source>
</evidence>
<dbReference type="GO" id="GO:0003954">
    <property type="term" value="F:NADH dehydrogenase activity"/>
    <property type="evidence" value="ECO:0007669"/>
    <property type="project" value="TreeGrafter"/>
</dbReference>
<dbReference type="GO" id="GO:0012505">
    <property type="term" value="C:endomembrane system"/>
    <property type="evidence" value="ECO:0007669"/>
    <property type="project" value="UniProtKB-SubCell"/>
</dbReference>
<dbReference type="EMBL" id="QTUC01000001">
    <property type="protein sequence ID" value="REF37145.1"/>
    <property type="molecule type" value="Genomic_DNA"/>
</dbReference>
<name>A0A3D9VDH4_THECX</name>
<comment type="caution">
    <text evidence="9">The sequence shown here is derived from an EMBL/GenBank/DDBJ whole genome shotgun (WGS) entry which is preliminary data.</text>
</comment>
<evidence type="ECO:0000256" key="2">
    <source>
        <dbReference type="ARBA" id="ARBA00009025"/>
    </source>
</evidence>
<feature type="transmembrane region" description="Helical" evidence="7">
    <location>
        <begin position="91"/>
        <end position="108"/>
    </location>
</feature>
<evidence type="ECO:0000256" key="5">
    <source>
        <dbReference type="ARBA" id="ARBA00023136"/>
    </source>
</evidence>
<dbReference type="InterPro" id="IPR003918">
    <property type="entry name" value="NADH_UbQ_OxRdtase"/>
</dbReference>
<feature type="transmembrane region" description="Helical" evidence="7">
    <location>
        <begin position="407"/>
        <end position="426"/>
    </location>
</feature>
<feature type="transmembrane region" description="Helical" evidence="7">
    <location>
        <begin position="446"/>
        <end position="468"/>
    </location>
</feature>
<evidence type="ECO:0000256" key="1">
    <source>
        <dbReference type="ARBA" id="ARBA00004127"/>
    </source>
</evidence>
<evidence type="ECO:0000259" key="8">
    <source>
        <dbReference type="Pfam" id="PF00361"/>
    </source>
</evidence>
<gene>
    <name evidence="9" type="ORF">DFJ64_2581</name>
</gene>
<evidence type="ECO:0000256" key="4">
    <source>
        <dbReference type="ARBA" id="ARBA00022989"/>
    </source>
</evidence>
<dbReference type="InterPro" id="IPR001750">
    <property type="entry name" value="ND/Mrp_TM"/>
</dbReference>
<dbReference type="GO" id="GO:0042773">
    <property type="term" value="P:ATP synthesis coupled electron transport"/>
    <property type="evidence" value="ECO:0007669"/>
    <property type="project" value="InterPro"/>
</dbReference>
<dbReference type="AlphaFoldDB" id="A0A3D9VDH4"/>
<keyword evidence="10" id="KW-1185">Reference proteome</keyword>
<dbReference type="PANTHER" id="PTHR43507">
    <property type="entry name" value="NADH-UBIQUINONE OXIDOREDUCTASE CHAIN 4"/>
    <property type="match status" value="1"/>
</dbReference>
<dbReference type="GO" id="GO:0015990">
    <property type="term" value="P:electron transport coupled proton transport"/>
    <property type="evidence" value="ECO:0007669"/>
    <property type="project" value="TreeGrafter"/>
</dbReference>
<organism evidence="9 10">
    <name type="scientific">Thermasporomyces composti</name>
    <dbReference type="NCBI Taxonomy" id="696763"/>
    <lineage>
        <taxon>Bacteria</taxon>
        <taxon>Bacillati</taxon>
        <taxon>Actinomycetota</taxon>
        <taxon>Actinomycetes</taxon>
        <taxon>Propionibacteriales</taxon>
        <taxon>Nocardioidaceae</taxon>
        <taxon>Thermasporomyces</taxon>
    </lineage>
</organism>
<dbReference type="PRINTS" id="PR01437">
    <property type="entry name" value="NUOXDRDTASE4"/>
</dbReference>
<feature type="transmembrane region" description="Helical" evidence="7">
    <location>
        <begin position="6"/>
        <end position="26"/>
    </location>
</feature>
<feature type="transmembrane region" description="Helical" evidence="7">
    <location>
        <begin position="38"/>
        <end position="60"/>
    </location>
</feature>
<dbReference type="Pfam" id="PF00361">
    <property type="entry name" value="Proton_antipo_M"/>
    <property type="match status" value="2"/>
</dbReference>
<feature type="transmembrane region" description="Helical" evidence="7">
    <location>
        <begin position="289"/>
        <end position="312"/>
    </location>
</feature>
<accession>A0A3D9VDH4</accession>
<sequence>MDRVGGAMNVLVWLLLALPLVGAAVVAGMPRLVPERAVVPVGVGVSGATLATAVVLGLAFDRSAAHRVQFETDVSWIGAIDVRWHLGIDGVSLPMVSLTALLTFLCLLSLTRTPPRRARALVGLVLLLEVGMLGTFVALDLVVFFLFFEVVLVPMWFVIAVWGDPDDPGGRRRAATTFILYTVLGSAVMLVGFLVVYAGSGTFDLVELARRGGDGIALGTQVAAAVAIGLGLGVKSPLWPLHTWLPDAHAKAPTIGSVLLAGVLLKMGTYGFIRVWLPVVPDGARVVAPYLAAFATVGILYGALACLAQCGTRPLRPLAGIGPAAPSGDLKRIVAYSSVGHMGFVLLGIATLSPVGVNGAIFAGVAHGLITGLLFFLAGAIKDRHGSGLLAAIGGGLYARMPRLGGLFLFGAVASLGLPGLAGFWGEMLALLGAFQPNAVLTRSTYVVLMVLAGFGAVLTAAYFLVLVRRLCQGSDRAASSTVRDVTAIEVWSWAPLVALTLVLGLYPRAVLALTEPAVHLLVGR</sequence>
<dbReference type="GO" id="GO:0008137">
    <property type="term" value="F:NADH dehydrogenase (ubiquinone) activity"/>
    <property type="evidence" value="ECO:0007669"/>
    <property type="project" value="InterPro"/>
</dbReference>
<feature type="transmembrane region" description="Helical" evidence="7">
    <location>
        <begin position="255"/>
        <end position="277"/>
    </location>
</feature>
<feature type="domain" description="NADH:quinone oxidoreductase/Mrp antiporter transmembrane" evidence="8">
    <location>
        <begin position="138"/>
        <end position="310"/>
    </location>
</feature>
<feature type="transmembrane region" description="Helical" evidence="7">
    <location>
        <begin position="174"/>
        <end position="196"/>
    </location>
</feature>
<feature type="transmembrane region" description="Helical" evidence="7">
    <location>
        <begin position="144"/>
        <end position="162"/>
    </location>
</feature>
<feature type="transmembrane region" description="Helical" evidence="7">
    <location>
        <begin position="489"/>
        <end position="507"/>
    </location>
</feature>
<keyword evidence="4 7" id="KW-1133">Transmembrane helix</keyword>
<reference evidence="9 10" key="1">
    <citation type="submission" date="2018-08" db="EMBL/GenBank/DDBJ databases">
        <title>Sequencing the genomes of 1000 actinobacteria strains.</title>
        <authorList>
            <person name="Klenk H.-P."/>
        </authorList>
    </citation>
    <scope>NUCLEOTIDE SEQUENCE [LARGE SCALE GENOMIC DNA]</scope>
    <source>
        <strain evidence="9 10">DSM 22891</strain>
    </source>
</reference>
<dbReference type="NCBIfam" id="TIGR01972">
    <property type="entry name" value="NDH_I_M"/>
    <property type="match status" value="1"/>
</dbReference>
<dbReference type="PANTHER" id="PTHR43507:SF1">
    <property type="entry name" value="NADH-UBIQUINONE OXIDOREDUCTASE CHAIN 4"/>
    <property type="match status" value="1"/>
</dbReference>